<feature type="compositionally biased region" description="Polar residues" evidence="2">
    <location>
        <begin position="317"/>
        <end position="340"/>
    </location>
</feature>
<comment type="similarity">
    <text evidence="1">Belongs to the villin/gelsolin family.</text>
</comment>
<feature type="compositionally biased region" description="Basic and acidic residues" evidence="2">
    <location>
        <begin position="705"/>
        <end position="716"/>
    </location>
</feature>
<reference evidence="4" key="1">
    <citation type="submission" date="2021-02" db="EMBL/GenBank/DDBJ databases">
        <authorList>
            <person name="Nowell W R."/>
        </authorList>
    </citation>
    <scope>NUCLEOTIDE SEQUENCE</scope>
</reference>
<dbReference type="InterPro" id="IPR007123">
    <property type="entry name" value="Gelsolin-like_dom"/>
</dbReference>
<feature type="region of interest" description="Disordered" evidence="2">
    <location>
        <begin position="307"/>
        <end position="346"/>
    </location>
</feature>
<dbReference type="SMART" id="SM00153">
    <property type="entry name" value="VHP"/>
    <property type="match status" value="1"/>
</dbReference>
<feature type="compositionally biased region" description="Low complexity" evidence="2">
    <location>
        <begin position="438"/>
        <end position="453"/>
    </location>
</feature>
<dbReference type="Pfam" id="PF02209">
    <property type="entry name" value="VHP"/>
    <property type="match status" value="1"/>
</dbReference>
<feature type="compositionally biased region" description="Polar residues" evidence="2">
    <location>
        <begin position="646"/>
        <end position="660"/>
    </location>
</feature>
<dbReference type="GO" id="GO:0051015">
    <property type="term" value="F:actin filament binding"/>
    <property type="evidence" value="ECO:0007669"/>
    <property type="project" value="InterPro"/>
</dbReference>
<evidence type="ECO:0000259" key="3">
    <source>
        <dbReference type="PROSITE" id="PS51089"/>
    </source>
</evidence>
<organism evidence="4 6">
    <name type="scientific">Didymodactylos carnosus</name>
    <dbReference type="NCBI Taxonomy" id="1234261"/>
    <lineage>
        <taxon>Eukaryota</taxon>
        <taxon>Metazoa</taxon>
        <taxon>Spiralia</taxon>
        <taxon>Gnathifera</taxon>
        <taxon>Rotifera</taxon>
        <taxon>Eurotatoria</taxon>
        <taxon>Bdelloidea</taxon>
        <taxon>Philodinida</taxon>
        <taxon>Philodinidae</taxon>
        <taxon>Didymodactylos</taxon>
    </lineage>
</organism>
<feature type="region of interest" description="Disordered" evidence="2">
    <location>
        <begin position="867"/>
        <end position="903"/>
    </location>
</feature>
<evidence type="ECO:0000256" key="1">
    <source>
        <dbReference type="ARBA" id="ARBA00008418"/>
    </source>
</evidence>
<feature type="region of interest" description="Disordered" evidence="2">
    <location>
        <begin position="625"/>
        <end position="663"/>
    </location>
</feature>
<dbReference type="Proteomes" id="UP000681722">
    <property type="component" value="Unassembled WGS sequence"/>
</dbReference>
<accession>A0A814FSC4</accession>
<dbReference type="InterPro" id="IPR007122">
    <property type="entry name" value="Villin/Gelsolin"/>
</dbReference>
<dbReference type="SUPFAM" id="SSF55753">
    <property type="entry name" value="Actin depolymerizing proteins"/>
    <property type="match status" value="5"/>
</dbReference>
<feature type="compositionally biased region" description="Basic and acidic residues" evidence="2">
    <location>
        <begin position="197"/>
        <end position="207"/>
    </location>
</feature>
<feature type="region of interest" description="Disordered" evidence="2">
    <location>
        <begin position="683"/>
        <end position="793"/>
    </location>
</feature>
<dbReference type="InterPro" id="IPR003128">
    <property type="entry name" value="Villin_headpiece"/>
</dbReference>
<dbReference type="EMBL" id="CAJNOQ010002889">
    <property type="protein sequence ID" value="CAF0984328.1"/>
    <property type="molecule type" value="Genomic_DNA"/>
</dbReference>
<feature type="region of interest" description="Disordered" evidence="2">
    <location>
        <begin position="371"/>
        <end position="415"/>
    </location>
</feature>
<dbReference type="Proteomes" id="UP000663829">
    <property type="component" value="Unassembled WGS sequence"/>
</dbReference>
<feature type="region of interest" description="Disordered" evidence="2">
    <location>
        <begin position="584"/>
        <end position="607"/>
    </location>
</feature>
<dbReference type="GO" id="GO:0015629">
    <property type="term" value="C:actin cytoskeleton"/>
    <property type="evidence" value="ECO:0007669"/>
    <property type="project" value="TreeGrafter"/>
</dbReference>
<sequence>MGAWLCASSKNVAKSDGLTGDYRDNFNNVNYNNASSTNSSEIRAQSLHDITTTTGITNAIKKLNDNGNSNGDNNIPIVAVDNSSSPYDEQQRSYKSWQPIKVTPSTTINTTSLAESQFFVRSAVVPEHKNHHLNHIGTDKLEDISVFHDAYDDLSKVKEQTPNIIRVDEKKYSSSSYTSDMPIIGHQSKVHSNALQTKKEDRPRSQEHSGPSLLQNNIVLPYSYTPSYAQNTYPNDLIIVEPVEVKSNQDFIDSPQTNRFNDLSKHYVHEQPSYNESKSLIKLKVSSEIKSPVFNVFERLKPVGVTESDSQYENDDNNYSLSSMAKVNQRQSERQSTSDFDTVDEYPGTGMLPSLIIERSAVVLEPQPLTELTTHSNQNSGNNSFLDVSIDEERFRRSRSPSRETPDVSYNNELSVPLSLPVESVADEMHLQEQDNDSSASISTTTTTTLSRSNQVHLPVEKQRAVSEVLRKRNSMQKVADYKRSFQKTNTLDESDTNDDSIVVKQQQQRTLPISKSDLVLSSITTTKDTNKNNDANSTIMKQKRLNKALSFDAQFETLEKNEDDGQRIKCSIERLNKLLSTSSEELNSSNSEHLRQIQNTQQQDDLQEKMSVAAKKNLFETFSKDSSSGLTRSKSFKQQDDTAKNELSVQNTTATTKKYNTSKRAKTHAIVLYEENNEYLVASSSSEQKSSCENQNVEEEQHDDDTSKLSFKDKMTLFNQKKASESTLSNTLSAPSKNNRSRLTQPITAEEVQAAATWSKTTDNTHDETDSTETDKQTTLPASETKPSRMQNTHVQPPALLIIPKTTTPLTTKSEPLKPKVQLTINNFSSPSPSSSLSITKSILKSFLLSNTKLIQQQNGHDCLSDINNKTQTNRSELKKKSQSFREQSKLHHRSRIPVHTDSSLSSIKITLSPHLKDDSSMISPEETENIIPLKQRLEQLKTFTENEWKKRVQSNDANEFSIEGKLRQAGKITTPTTPDNEILIKPKKSTLKYNTNNNAQRAKTIDVVRLKAESNNKKNLSSQSPNLNSINTVPKSINNNNLINVVKSDIVSVLKPDDQLDEFFNDIKSHNDEQSIQLNIDDLERIAADSVRLQPQPVRVKPQRRQQGAKNPLRQIQAVIPTVDEYTEIRTNISEQELRRLKIAQISENSSLAQEALAALAAKENFAEVNLRKIDPNALATFGLESYKDLMLILIKGRRHCPLRLVNPSAKSINDGDSYILITPSKVFAWIGRFSSTIEKAKTMELIEYLKQHRDMGIRNEVKFYLIDQSNDENSNEAYTQLYAILKGNDFNELSNATDDDYYETNIVESNRVYKVENDTLIPLDDICFKPLSVKYLNPSEVFVLDFGPELYIWNGKYTDKAKRQLGVQLAQQLWNDSYDFSECSINPFDPLFEDENFHSSGNKRPEWSIFGKQNQNVETLLFKGKFYDWPGDLTDLKPINDAAHNANRIPSARRPQSIVETLKPADVHKMLQQDDIPVNFVLEQANLGRGKKWYDPVELRGHDVTTLSINVWHVADNDRNELDTFSYGQFHSEDVYIIRWKYKLVASGFHSLATGKASVRKTDTGRDRTSYFIWQGAKSSPNEKGLSALMTVFLDEEKGPHVHIVQEKEEPVFLQLFDGTMTIHEGKRNHRRNNNQEWRMYVLRGEIEVETHWWQLALDSSNLRSRTSFMLTSSTTMLLWHGCRVSNELKSLAVKSAVKIREKRPSEFDFMPNTDIEFSEMQEGDEINLFWEAIQERPNRRKYHSLLNFLYPLRSEHVSPFPFIQTDLYDQHQPALCLIDTEDELYIWQGFRDMPTDELEIQLFNAGLQAGGTADMRFTAERRCTCKTAINYWEAKTGEIPDTHGYVVYAGLEPIEFTNLFPKWTINLQAKQQNLLDGKHENQKDLIVDIVSALCREQYTINELKTRPLPEGVDASKIEWYLSDYDFEKEFGMTKSDFYSLPYWKQTNIKKPLGFF</sequence>
<comment type="caution">
    <text evidence="4">The sequence shown here is derived from an EMBL/GenBank/DDBJ whole genome shotgun (WGS) entry which is preliminary data.</text>
</comment>
<feature type="compositionally biased region" description="Basic and acidic residues" evidence="2">
    <location>
        <begin position="764"/>
        <end position="777"/>
    </location>
</feature>
<feature type="region of interest" description="Disordered" evidence="2">
    <location>
        <begin position="191"/>
        <end position="212"/>
    </location>
</feature>
<dbReference type="InterPro" id="IPR036886">
    <property type="entry name" value="Villin_headpiece_dom_sf"/>
</dbReference>
<dbReference type="Gene3D" id="1.10.950.10">
    <property type="entry name" value="Villin headpiece domain"/>
    <property type="match status" value="1"/>
</dbReference>
<dbReference type="OrthoDB" id="28894at2759"/>
<feature type="compositionally biased region" description="Polar residues" evidence="2">
    <location>
        <begin position="867"/>
        <end position="876"/>
    </location>
</feature>
<dbReference type="GO" id="GO:0008154">
    <property type="term" value="P:actin polymerization or depolymerization"/>
    <property type="evidence" value="ECO:0007669"/>
    <property type="project" value="TreeGrafter"/>
</dbReference>
<dbReference type="SUPFAM" id="SSF47050">
    <property type="entry name" value="VHP, Villin headpiece domain"/>
    <property type="match status" value="1"/>
</dbReference>
<evidence type="ECO:0000313" key="5">
    <source>
        <dbReference type="EMBL" id="CAF3756649.1"/>
    </source>
</evidence>
<dbReference type="SMART" id="SM00262">
    <property type="entry name" value="GEL"/>
    <property type="match status" value="4"/>
</dbReference>
<dbReference type="GO" id="GO:0005546">
    <property type="term" value="F:phosphatidylinositol-4,5-bisphosphate binding"/>
    <property type="evidence" value="ECO:0007669"/>
    <property type="project" value="TreeGrafter"/>
</dbReference>
<dbReference type="InterPro" id="IPR029006">
    <property type="entry name" value="ADF-H/Gelsolin-like_dom_sf"/>
</dbReference>
<evidence type="ECO:0000313" key="4">
    <source>
        <dbReference type="EMBL" id="CAF0984328.1"/>
    </source>
</evidence>
<feature type="compositionally biased region" description="Low complexity" evidence="2">
    <location>
        <begin position="584"/>
        <end position="605"/>
    </location>
</feature>
<feature type="compositionally biased region" description="Polar residues" evidence="2">
    <location>
        <begin position="718"/>
        <end position="748"/>
    </location>
</feature>
<dbReference type="GO" id="GO:0005737">
    <property type="term" value="C:cytoplasm"/>
    <property type="evidence" value="ECO:0007669"/>
    <property type="project" value="TreeGrafter"/>
</dbReference>
<keyword evidence="6" id="KW-1185">Reference proteome</keyword>
<dbReference type="GO" id="GO:0051014">
    <property type="term" value="P:actin filament severing"/>
    <property type="evidence" value="ECO:0007669"/>
    <property type="project" value="TreeGrafter"/>
</dbReference>
<proteinExistence type="inferred from homology"/>
<dbReference type="Gene3D" id="3.40.20.10">
    <property type="entry name" value="Severin"/>
    <property type="match status" value="5"/>
</dbReference>
<dbReference type="EMBL" id="CAJOBC010002889">
    <property type="protein sequence ID" value="CAF3756649.1"/>
    <property type="molecule type" value="Genomic_DNA"/>
</dbReference>
<name>A0A814FSC4_9BILA</name>
<dbReference type="PROSITE" id="PS51089">
    <property type="entry name" value="HP"/>
    <property type="match status" value="1"/>
</dbReference>
<feature type="domain" description="HP" evidence="3">
    <location>
        <begin position="1896"/>
        <end position="1959"/>
    </location>
</feature>
<feature type="compositionally biased region" description="Basic and acidic residues" evidence="2">
    <location>
        <begin position="391"/>
        <end position="406"/>
    </location>
</feature>
<dbReference type="GO" id="GO:0051016">
    <property type="term" value="P:barbed-end actin filament capping"/>
    <property type="evidence" value="ECO:0007669"/>
    <property type="project" value="TreeGrafter"/>
</dbReference>
<protein>
    <recommendedName>
        <fullName evidence="3">HP domain-containing protein</fullName>
    </recommendedName>
</protein>
<evidence type="ECO:0000256" key="2">
    <source>
        <dbReference type="SAM" id="MobiDB-lite"/>
    </source>
</evidence>
<evidence type="ECO:0000313" key="6">
    <source>
        <dbReference type="Proteomes" id="UP000663829"/>
    </source>
</evidence>
<dbReference type="PANTHER" id="PTHR11977">
    <property type="entry name" value="VILLIN"/>
    <property type="match status" value="1"/>
</dbReference>
<feature type="region of interest" description="Disordered" evidence="2">
    <location>
        <begin position="431"/>
        <end position="459"/>
    </location>
</feature>
<dbReference type="PANTHER" id="PTHR11977:SF45">
    <property type="entry name" value="SUPERVILLIN"/>
    <property type="match status" value="1"/>
</dbReference>
<feature type="compositionally biased region" description="Polar residues" evidence="2">
    <location>
        <begin position="371"/>
        <end position="386"/>
    </location>
</feature>
<feature type="compositionally biased region" description="Polar residues" evidence="2">
    <location>
        <begin position="625"/>
        <end position="634"/>
    </location>
</feature>
<gene>
    <name evidence="4" type="ORF">GPM918_LOCUS12918</name>
    <name evidence="5" type="ORF">SRO942_LOCUS12918</name>
</gene>
<dbReference type="Pfam" id="PF00626">
    <property type="entry name" value="Gelsolin"/>
    <property type="match status" value="3"/>
</dbReference>